<keyword evidence="3" id="KW-0230">DNA invertase</keyword>
<dbReference type="GO" id="GO:0015074">
    <property type="term" value="P:DNA integration"/>
    <property type="evidence" value="ECO:0007669"/>
    <property type="project" value="UniProtKB-KW"/>
</dbReference>
<organism evidence="7">
    <name type="scientific">Pseudomonas syringae pv. actinidiae</name>
    <dbReference type="NCBI Taxonomy" id="103796"/>
    <lineage>
        <taxon>Bacteria</taxon>
        <taxon>Pseudomonadati</taxon>
        <taxon>Pseudomonadota</taxon>
        <taxon>Gammaproteobacteria</taxon>
        <taxon>Pseudomonadales</taxon>
        <taxon>Pseudomonadaceae</taxon>
        <taxon>Pseudomonas</taxon>
        <taxon>Pseudomonas syringae</taxon>
    </lineage>
</organism>
<evidence type="ECO:0000256" key="2">
    <source>
        <dbReference type="ARBA" id="ARBA00022908"/>
    </source>
</evidence>
<evidence type="ECO:0000256" key="1">
    <source>
        <dbReference type="ARBA" id="ARBA00009913"/>
    </source>
</evidence>
<dbReference type="EMBL" id="KX009063">
    <property type="protein sequence ID" value="ARO45197.1"/>
    <property type="molecule type" value="Genomic_DNA"/>
</dbReference>
<dbReference type="Gene3D" id="1.10.10.60">
    <property type="entry name" value="Homeodomain-like"/>
    <property type="match status" value="1"/>
</dbReference>
<sequence>MMNTETPTQNLVTGGLRIGYARVSKRDQNLDLQIDALKEAGCTRIYHEKVSGANQPRPEQEQMLKALRPGDTVVIWQLSRLGRNLGELISLVNQFAQMGVAFLVLTERYDTSTAQGKLWLSLFATLAEYERDRLIERTHAGLAAARARGRVGGRKPKLGEKEIREITILLSDPNMTVKDVAARFGVSRTTIYKYHPTQVVKTAVE</sequence>
<dbReference type="SMART" id="SM00857">
    <property type="entry name" value="Resolvase"/>
    <property type="match status" value="1"/>
</dbReference>
<accession>A0A2P0QFR0</accession>
<keyword evidence="2" id="KW-0229">DNA integration</keyword>
<keyword evidence="7" id="KW-0614">Plasmid</keyword>
<proteinExistence type="inferred from homology"/>
<reference evidence="7" key="1">
    <citation type="submission" date="2016-03" db="EMBL/GenBank/DDBJ databases">
        <title>The evolution of Pseudomonas syringae pv. actinidiae in New Zealand.</title>
        <authorList>
            <person name="Taiaroa G."/>
            <person name="Poulter R.T.M."/>
            <person name="Lamont I."/>
            <person name="Stockwell P."/>
            <person name="Butler M.I."/>
        </authorList>
    </citation>
    <scope>NUCLEOTIDE SEQUENCE</scope>
    <source>
        <strain evidence="7">RT811</strain>
        <plasmid evidence="7">pPU_RT811</plasmid>
    </source>
</reference>
<evidence type="ECO:0000259" key="6">
    <source>
        <dbReference type="PROSITE" id="PS51736"/>
    </source>
</evidence>
<geneLocation type="plasmid" evidence="7">
    <name>pPU_RT811</name>
</geneLocation>
<dbReference type="InterPro" id="IPR006120">
    <property type="entry name" value="Resolvase_HTH_dom"/>
</dbReference>
<keyword evidence="4" id="KW-0238">DNA-binding</keyword>
<dbReference type="PANTHER" id="PTHR30461">
    <property type="entry name" value="DNA-INVERTASE FROM LAMBDOID PROPHAGE"/>
    <property type="match status" value="1"/>
</dbReference>
<dbReference type="PANTHER" id="PTHR30461:SF2">
    <property type="entry name" value="SERINE RECOMBINASE PINE-RELATED"/>
    <property type="match status" value="1"/>
</dbReference>
<evidence type="ECO:0000256" key="5">
    <source>
        <dbReference type="ARBA" id="ARBA00023172"/>
    </source>
</evidence>
<dbReference type="InterPro" id="IPR036162">
    <property type="entry name" value="Resolvase-like_N_sf"/>
</dbReference>
<dbReference type="PROSITE" id="PS51736">
    <property type="entry name" value="RECOMBINASES_3"/>
    <property type="match status" value="1"/>
</dbReference>
<keyword evidence="5" id="KW-0233">DNA recombination</keyword>
<dbReference type="SUPFAM" id="SSF46689">
    <property type="entry name" value="Homeodomain-like"/>
    <property type="match status" value="1"/>
</dbReference>
<evidence type="ECO:0000313" key="7">
    <source>
        <dbReference type="EMBL" id="ARO45197.1"/>
    </source>
</evidence>
<dbReference type="SUPFAM" id="SSF53041">
    <property type="entry name" value="Resolvase-like"/>
    <property type="match status" value="1"/>
</dbReference>
<dbReference type="GO" id="GO:0000150">
    <property type="term" value="F:DNA strand exchange activity"/>
    <property type="evidence" value="ECO:0007669"/>
    <property type="project" value="UniProtKB-KW"/>
</dbReference>
<dbReference type="Gene3D" id="3.40.50.1390">
    <property type="entry name" value="Resolvase, N-terminal catalytic domain"/>
    <property type="match status" value="1"/>
</dbReference>
<evidence type="ECO:0000256" key="4">
    <source>
        <dbReference type="ARBA" id="ARBA00023125"/>
    </source>
</evidence>
<dbReference type="CDD" id="cd03768">
    <property type="entry name" value="SR_ResInv"/>
    <property type="match status" value="1"/>
</dbReference>
<feature type="domain" description="Resolvase/invertase-type recombinase catalytic" evidence="6">
    <location>
        <begin position="16"/>
        <end position="149"/>
    </location>
</feature>
<dbReference type="InterPro" id="IPR006119">
    <property type="entry name" value="Resolv_N"/>
</dbReference>
<dbReference type="FunFam" id="3.40.50.1390:FF:000001">
    <property type="entry name" value="DNA recombinase"/>
    <property type="match status" value="1"/>
</dbReference>
<dbReference type="Pfam" id="PF02796">
    <property type="entry name" value="HTH_7"/>
    <property type="match status" value="1"/>
</dbReference>
<comment type="similarity">
    <text evidence="1">Belongs to the site-specific recombinase resolvase family.</text>
</comment>
<dbReference type="InterPro" id="IPR009057">
    <property type="entry name" value="Homeodomain-like_sf"/>
</dbReference>
<dbReference type="GO" id="GO:0003677">
    <property type="term" value="F:DNA binding"/>
    <property type="evidence" value="ECO:0007669"/>
    <property type="project" value="UniProtKB-KW"/>
</dbReference>
<dbReference type="CDD" id="cd00569">
    <property type="entry name" value="HTH_Hin_like"/>
    <property type="match status" value="1"/>
</dbReference>
<protein>
    <submittedName>
        <fullName evidence="7">DNA-invertase</fullName>
    </submittedName>
</protein>
<dbReference type="RefSeq" id="WP_237183627.1">
    <property type="nucleotide sequence ID" value="NZ_KX009063.1"/>
</dbReference>
<dbReference type="Pfam" id="PF00239">
    <property type="entry name" value="Resolvase"/>
    <property type="match status" value="1"/>
</dbReference>
<evidence type="ECO:0000256" key="3">
    <source>
        <dbReference type="ARBA" id="ARBA00023100"/>
    </source>
</evidence>
<name>A0A2P0QFR0_PSESF</name>
<dbReference type="AlphaFoldDB" id="A0A2P0QFR0"/>
<dbReference type="InterPro" id="IPR050639">
    <property type="entry name" value="SSR_resolvase"/>
</dbReference>